<dbReference type="STRING" id="542762.A0A4S4D9F9"/>
<sequence>MLLQASSFSSGVVCHRLSHLRNRRSFISDYGLLGRKTKASSGPPPRTTFVCVTFEIDEIAHNKVLISAAVSATIGQLSKLFTSAILYGNSNSFDFKTVFRSGGFPSTHSSVMNTLSPPIHSSAAVATAMSLGFERGLSDAVFGLAVVYASLIMYDAQMVTLEEPQEFHFRLPPSQKKDQSFFCSSDDFRMVCVTFGTDEIAHNKVQRHSGLRRWSVSRFISSKNYIIEAPIGAEVLSKAREWTHKDLRTAMNKMFIVNFTESTIERRKHSISERTKVTQRVLYEAATSNGTYNPSSTSDSLPSPASGLPPTATVQLAIFCLWPSVQNKKIFINHCFISEYPRNWHQQSCRVDFKLLFLTFNFIRWKVFFRKYSSGSTSVPKPNMLCEVEGPKSPEEMLTILQKVLEESAPVLVAARLDAEERRTNLRLREEQDAAYRAALEADQARERQRKEEQERLAREAAEAERKQKEEEEARERAARDAAEKEAALARMREEKALSLGAEPEKGPDVTQVLVRFPTGERKERRFQSTATIQSLYDYVDSLGCLEVKSYSLVSNFPRVVYGPEKLSMSLKEAGLHPQASLFVEFNS</sequence>
<dbReference type="InterPro" id="IPR003832">
    <property type="entry name" value="DUF212"/>
</dbReference>
<protein>
    <recommendedName>
        <fullName evidence="3">UBX domain-containing protein</fullName>
    </recommendedName>
</protein>
<dbReference type="SUPFAM" id="SSF54236">
    <property type="entry name" value="Ubiquitin-like"/>
    <property type="match status" value="1"/>
</dbReference>
<accession>A0A4S4D9F9</accession>
<dbReference type="PANTHER" id="PTHR23322:SF1">
    <property type="entry name" value="FAS-ASSOCIATED FACTOR 2"/>
    <property type="match status" value="1"/>
</dbReference>
<keyword evidence="1" id="KW-0833">Ubl conjugation pathway</keyword>
<reference evidence="4 5" key="1">
    <citation type="journal article" date="2018" name="Proc. Natl. Acad. Sci. U.S.A.">
        <title>Draft genome sequence of Camellia sinensis var. sinensis provides insights into the evolution of the tea genome and tea quality.</title>
        <authorList>
            <person name="Wei C."/>
            <person name="Yang H."/>
            <person name="Wang S."/>
            <person name="Zhao J."/>
            <person name="Liu C."/>
            <person name="Gao L."/>
            <person name="Xia E."/>
            <person name="Lu Y."/>
            <person name="Tai Y."/>
            <person name="She G."/>
            <person name="Sun J."/>
            <person name="Cao H."/>
            <person name="Tong W."/>
            <person name="Gao Q."/>
            <person name="Li Y."/>
            <person name="Deng W."/>
            <person name="Jiang X."/>
            <person name="Wang W."/>
            <person name="Chen Q."/>
            <person name="Zhang S."/>
            <person name="Li H."/>
            <person name="Wu J."/>
            <person name="Wang P."/>
            <person name="Li P."/>
            <person name="Shi C."/>
            <person name="Zheng F."/>
            <person name="Jian J."/>
            <person name="Huang B."/>
            <person name="Shan D."/>
            <person name="Shi M."/>
            <person name="Fang C."/>
            <person name="Yue Y."/>
            <person name="Li F."/>
            <person name="Li D."/>
            <person name="Wei S."/>
            <person name="Han B."/>
            <person name="Jiang C."/>
            <person name="Yin Y."/>
            <person name="Xia T."/>
            <person name="Zhang Z."/>
            <person name="Bennetzen J.L."/>
            <person name="Zhao S."/>
            <person name="Wan X."/>
        </authorList>
    </citation>
    <scope>NUCLEOTIDE SEQUENCE [LARGE SCALE GENOMIC DNA]</scope>
    <source>
        <strain evidence="5">cv. Shuchazao</strain>
        <tissue evidence="4">Leaf</tissue>
    </source>
</reference>
<name>A0A4S4D9F9_CAMSN</name>
<dbReference type="Pfam" id="PF00789">
    <property type="entry name" value="UBX"/>
    <property type="match status" value="1"/>
</dbReference>
<evidence type="ECO:0000313" key="4">
    <source>
        <dbReference type="EMBL" id="THF99139.1"/>
    </source>
</evidence>
<dbReference type="GO" id="GO:0043130">
    <property type="term" value="F:ubiquitin binding"/>
    <property type="evidence" value="ECO:0007669"/>
    <property type="project" value="TreeGrafter"/>
</dbReference>
<organism evidence="4 5">
    <name type="scientific">Camellia sinensis var. sinensis</name>
    <name type="common">China tea</name>
    <dbReference type="NCBI Taxonomy" id="542762"/>
    <lineage>
        <taxon>Eukaryota</taxon>
        <taxon>Viridiplantae</taxon>
        <taxon>Streptophyta</taxon>
        <taxon>Embryophyta</taxon>
        <taxon>Tracheophyta</taxon>
        <taxon>Spermatophyta</taxon>
        <taxon>Magnoliopsida</taxon>
        <taxon>eudicotyledons</taxon>
        <taxon>Gunneridae</taxon>
        <taxon>Pentapetalae</taxon>
        <taxon>asterids</taxon>
        <taxon>Ericales</taxon>
        <taxon>Theaceae</taxon>
        <taxon>Camellia</taxon>
    </lineage>
</organism>
<comment type="caution">
    <text evidence="4">The sequence shown here is derived from an EMBL/GenBank/DDBJ whole genome shotgun (WGS) entry which is preliminary data.</text>
</comment>
<dbReference type="InterPro" id="IPR050730">
    <property type="entry name" value="UBX_domain-protein"/>
</dbReference>
<evidence type="ECO:0000259" key="3">
    <source>
        <dbReference type="PROSITE" id="PS50033"/>
    </source>
</evidence>
<dbReference type="AlphaFoldDB" id="A0A4S4D9F9"/>
<dbReference type="SMART" id="SM00166">
    <property type="entry name" value="UBX"/>
    <property type="match status" value="1"/>
</dbReference>
<dbReference type="Pfam" id="PF02681">
    <property type="entry name" value="DUF212"/>
    <property type="match status" value="2"/>
</dbReference>
<dbReference type="GO" id="GO:0005783">
    <property type="term" value="C:endoplasmic reticulum"/>
    <property type="evidence" value="ECO:0007669"/>
    <property type="project" value="TreeGrafter"/>
</dbReference>
<proteinExistence type="predicted"/>
<evidence type="ECO:0000313" key="5">
    <source>
        <dbReference type="Proteomes" id="UP000306102"/>
    </source>
</evidence>
<dbReference type="InterPro" id="IPR029071">
    <property type="entry name" value="Ubiquitin-like_domsf"/>
</dbReference>
<feature type="region of interest" description="Disordered" evidence="2">
    <location>
        <begin position="442"/>
        <end position="485"/>
    </location>
</feature>
<dbReference type="EMBL" id="SDRB02012030">
    <property type="protein sequence ID" value="THF99139.1"/>
    <property type="molecule type" value="Genomic_DNA"/>
</dbReference>
<dbReference type="CDD" id="cd01767">
    <property type="entry name" value="UBX"/>
    <property type="match status" value="1"/>
</dbReference>
<dbReference type="PANTHER" id="PTHR23322">
    <property type="entry name" value="FAS-ASSOCIATED PROTEIN"/>
    <property type="match status" value="1"/>
</dbReference>
<dbReference type="GO" id="GO:0036503">
    <property type="term" value="P:ERAD pathway"/>
    <property type="evidence" value="ECO:0007669"/>
    <property type="project" value="TreeGrafter"/>
</dbReference>
<feature type="domain" description="UBX" evidence="3">
    <location>
        <begin position="506"/>
        <end position="584"/>
    </location>
</feature>
<dbReference type="InterPro" id="IPR001012">
    <property type="entry name" value="UBX_dom"/>
</dbReference>
<keyword evidence="5" id="KW-1185">Reference proteome</keyword>
<feature type="compositionally biased region" description="Basic and acidic residues" evidence="2">
    <location>
        <begin position="443"/>
        <end position="485"/>
    </location>
</feature>
<gene>
    <name evidence="4" type="ORF">TEA_022848</name>
</gene>
<dbReference type="PROSITE" id="PS50033">
    <property type="entry name" value="UBX"/>
    <property type="match status" value="1"/>
</dbReference>
<evidence type="ECO:0000256" key="1">
    <source>
        <dbReference type="ARBA" id="ARBA00022786"/>
    </source>
</evidence>
<dbReference type="Proteomes" id="UP000306102">
    <property type="component" value="Unassembled WGS sequence"/>
</dbReference>
<evidence type="ECO:0000256" key="2">
    <source>
        <dbReference type="SAM" id="MobiDB-lite"/>
    </source>
</evidence>
<dbReference type="Gene3D" id="3.10.20.90">
    <property type="entry name" value="Phosphatidylinositol 3-kinase Catalytic Subunit, Chain A, domain 1"/>
    <property type="match status" value="1"/>
</dbReference>